<dbReference type="Proteomes" id="UP000002729">
    <property type="component" value="Unassembled WGS sequence"/>
</dbReference>
<dbReference type="Gene3D" id="3.60.21.10">
    <property type="match status" value="1"/>
</dbReference>
<dbReference type="PANTHER" id="PTHR46546">
    <property type="entry name" value="SHEWANELLA-LIKE PROTEIN PHOSPHATASE 1"/>
    <property type="match status" value="1"/>
</dbReference>
<proteinExistence type="predicted"/>
<dbReference type="eggNOG" id="KOG0374">
    <property type="taxonomic scope" value="Eukaryota"/>
</dbReference>
<dbReference type="SUPFAM" id="SSF56300">
    <property type="entry name" value="Metallo-dependent phosphatases"/>
    <property type="match status" value="1"/>
</dbReference>
<dbReference type="OMA" id="SHWMRGL"/>
<organism evidence="4">
    <name type="scientific">Aureococcus anophagefferens</name>
    <name type="common">Harmful bloom alga</name>
    <dbReference type="NCBI Taxonomy" id="44056"/>
    <lineage>
        <taxon>Eukaryota</taxon>
        <taxon>Sar</taxon>
        <taxon>Stramenopiles</taxon>
        <taxon>Ochrophyta</taxon>
        <taxon>Pelagophyceae</taxon>
        <taxon>Pelagomonadales</taxon>
        <taxon>Pelagomonadaceae</taxon>
        <taxon>Aureococcus</taxon>
    </lineage>
</organism>
<dbReference type="KEGG" id="aaf:AURANDRAFT_18391"/>
<dbReference type="AlphaFoldDB" id="F0XXA9"/>
<feature type="domain" description="Calcineurin-like phosphoesterase" evidence="2">
    <location>
        <begin position="40"/>
        <end position="199"/>
    </location>
</feature>
<dbReference type="PANTHER" id="PTHR46546:SF4">
    <property type="entry name" value="SHEWANELLA-LIKE PROTEIN PHOSPHATASE 1"/>
    <property type="match status" value="1"/>
</dbReference>
<dbReference type="OrthoDB" id="5976022at2759"/>
<dbReference type="InterPro" id="IPR004843">
    <property type="entry name" value="Calcineurin-like_PHP"/>
</dbReference>
<name>F0XXA9_AURAN</name>
<feature type="region of interest" description="Disordered" evidence="1">
    <location>
        <begin position="233"/>
        <end position="264"/>
    </location>
</feature>
<sequence>MTGRRLAAALLASIAFTYTPQNRRPTKQRTAPPPTTSTDRVVAIGDVHGDLEALRSCLRLSGLVDREDAWVAAPGATLVSCGDVLDRGDGDWDCLTYLADLKTRATDAGGDVHLVLGNHEVLNVLGDVRFASRGALVRCACETDPGRSPGSRDDEWLVAARKRAFAPGSGEGARLLAALCGDAPVARVCGDTLFCHGGLHARGGDAPGPGAGSRALLDALNGDAARWLGGAGRLPPALSPSPSSPVWSRSYSHPAGAEPSPRQCGDARSALDALGCARMVVGHTPQLNQGINACCDDSVFRIDTGLSAYYGGPKEVLELRPGRRPAVLRSAPRGFL</sequence>
<protein>
    <recommendedName>
        <fullName evidence="2">Calcineurin-like phosphoesterase domain-containing protein</fullName>
    </recommendedName>
</protein>
<dbReference type="GO" id="GO:0016787">
    <property type="term" value="F:hydrolase activity"/>
    <property type="evidence" value="ECO:0007669"/>
    <property type="project" value="InterPro"/>
</dbReference>
<accession>F0XXA9</accession>
<dbReference type="RefSeq" id="XP_009032214.1">
    <property type="nucleotide sequence ID" value="XM_009033966.1"/>
</dbReference>
<evidence type="ECO:0000259" key="2">
    <source>
        <dbReference type="Pfam" id="PF00149"/>
    </source>
</evidence>
<evidence type="ECO:0000313" key="4">
    <source>
        <dbReference type="Proteomes" id="UP000002729"/>
    </source>
</evidence>
<dbReference type="FunCoup" id="F0XXA9">
    <property type="interactions" value="9"/>
</dbReference>
<evidence type="ECO:0000313" key="3">
    <source>
        <dbReference type="EMBL" id="EGB12542.1"/>
    </source>
</evidence>
<feature type="compositionally biased region" description="Low complexity" evidence="1">
    <location>
        <begin position="244"/>
        <end position="254"/>
    </location>
</feature>
<reference evidence="3 4" key="1">
    <citation type="journal article" date="2011" name="Proc. Natl. Acad. Sci. U.S.A.">
        <title>Niche of harmful alga Aureococcus anophagefferens revealed through ecogenomics.</title>
        <authorList>
            <person name="Gobler C.J."/>
            <person name="Berry D.L."/>
            <person name="Dyhrman S.T."/>
            <person name="Wilhelm S.W."/>
            <person name="Salamov A."/>
            <person name="Lobanov A.V."/>
            <person name="Zhang Y."/>
            <person name="Collier J.L."/>
            <person name="Wurch L.L."/>
            <person name="Kustka A.B."/>
            <person name="Dill B.D."/>
            <person name="Shah M."/>
            <person name="VerBerkmoes N.C."/>
            <person name="Kuo A."/>
            <person name="Terry A."/>
            <person name="Pangilinan J."/>
            <person name="Lindquist E.A."/>
            <person name="Lucas S."/>
            <person name="Paulsen I.T."/>
            <person name="Hattenrath-Lehmann T.K."/>
            <person name="Talmage S.C."/>
            <person name="Walker E.A."/>
            <person name="Koch F."/>
            <person name="Burson A.M."/>
            <person name="Marcoval M.A."/>
            <person name="Tang Y.Z."/>
            <person name="Lecleir G.R."/>
            <person name="Coyne K.J."/>
            <person name="Berg G.M."/>
            <person name="Bertrand E.M."/>
            <person name="Saito M.A."/>
            <person name="Gladyshev V.N."/>
            <person name="Grigoriev I.V."/>
        </authorList>
    </citation>
    <scope>NUCLEOTIDE SEQUENCE [LARGE SCALE GENOMIC DNA]</scope>
    <source>
        <strain evidence="4">CCMP 1984</strain>
    </source>
</reference>
<dbReference type="Pfam" id="PF00149">
    <property type="entry name" value="Metallophos"/>
    <property type="match status" value="1"/>
</dbReference>
<keyword evidence="4" id="KW-1185">Reference proteome</keyword>
<gene>
    <name evidence="3" type="ORF">AURANDRAFT_18391</name>
</gene>
<dbReference type="InParanoid" id="F0XXA9"/>
<dbReference type="InterPro" id="IPR029052">
    <property type="entry name" value="Metallo-depent_PP-like"/>
</dbReference>
<dbReference type="GeneID" id="20218981"/>
<dbReference type="EMBL" id="GL833120">
    <property type="protein sequence ID" value="EGB12542.1"/>
    <property type="molecule type" value="Genomic_DNA"/>
</dbReference>
<evidence type="ECO:0000256" key="1">
    <source>
        <dbReference type="SAM" id="MobiDB-lite"/>
    </source>
</evidence>